<sequence length="85" mass="9448">MTVENAQDQVKPLRHIGLSAADAVDATRSSADITGYFKMLIPFCPNAVFGMKHLGAVIKYSLQNAQLHHHGGEAVRTIYVNRRWI</sequence>
<proteinExistence type="predicted"/>
<accession>A0ABT1REF0</accession>
<comment type="caution">
    <text evidence="1">The sequence shown here is derived from an EMBL/GenBank/DDBJ whole genome shotgun (WGS) entry which is preliminary data.</text>
</comment>
<organism evidence="1 2">
    <name type="scientific">Shinella lacus</name>
    <dbReference type="NCBI Taxonomy" id="2654216"/>
    <lineage>
        <taxon>Bacteria</taxon>
        <taxon>Pseudomonadati</taxon>
        <taxon>Pseudomonadota</taxon>
        <taxon>Alphaproteobacteria</taxon>
        <taxon>Hyphomicrobiales</taxon>
        <taxon>Rhizobiaceae</taxon>
        <taxon>Shinella</taxon>
    </lineage>
</organism>
<name>A0ABT1REF0_9HYPH</name>
<dbReference type="EMBL" id="WHSB02000012">
    <property type="protein sequence ID" value="MCQ4633469.1"/>
    <property type="molecule type" value="Genomic_DNA"/>
</dbReference>
<dbReference type="Proteomes" id="UP000996601">
    <property type="component" value="Unassembled WGS sequence"/>
</dbReference>
<keyword evidence="2" id="KW-1185">Reference proteome</keyword>
<evidence type="ECO:0000313" key="2">
    <source>
        <dbReference type="Proteomes" id="UP000996601"/>
    </source>
</evidence>
<protein>
    <submittedName>
        <fullName evidence="1">Uncharacterized protein</fullName>
    </submittedName>
</protein>
<reference evidence="1" key="1">
    <citation type="submission" date="2021-07" db="EMBL/GenBank/DDBJ databases">
        <title>Shinella sp. nov., a novel member of the genus Shinella from water.</title>
        <authorList>
            <person name="Deng Y."/>
        </authorList>
    </citation>
    <scope>NUCLEOTIDE SEQUENCE</scope>
    <source>
        <strain evidence="1">CPCC 100929</strain>
    </source>
</reference>
<gene>
    <name evidence="1" type="ORF">GB927_025745</name>
</gene>
<evidence type="ECO:0000313" key="1">
    <source>
        <dbReference type="EMBL" id="MCQ4633469.1"/>
    </source>
</evidence>
<dbReference type="RefSeq" id="WP_256120079.1">
    <property type="nucleotide sequence ID" value="NZ_WHSB02000012.1"/>
</dbReference>